<dbReference type="InterPro" id="IPR009009">
    <property type="entry name" value="RlpA-like_DPBB"/>
</dbReference>
<dbReference type="EMBL" id="KY031028">
    <property type="protein sequence ID" value="ATU82779.1"/>
    <property type="molecule type" value="mRNA"/>
</dbReference>
<accession>A0A2K8JLV0</accession>
<feature type="chain" id="PRO_5014681500" evidence="2">
    <location>
        <begin position="25"/>
        <end position="176"/>
    </location>
</feature>
<dbReference type="InterPro" id="IPR036908">
    <property type="entry name" value="RlpA-like_sf"/>
</dbReference>
<evidence type="ECO:0000259" key="3">
    <source>
        <dbReference type="Pfam" id="PF03330"/>
    </source>
</evidence>
<keyword evidence="1 2" id="KW-0732">Signal</keyword>
<feature type="signal peptide" evidence="2">
    <location>
        <begin position="1"/>
        <end position="24"/>
    </location>
</feature>
<dbReference type="SUPFAM" id="SSF50685">
    <property type="entry name" value="Barwin-like endoglucanases"/>
    <property type="match status" value="1"/>
</dbReference>
<dbReference type="Gene3D" id="2.40.40.10">
    <property type="entry name" value="RlpA-like domain"/>
    <property type="match status" value="1"/>
</dbReference>
<dbReference type="CDD" id="cd22191">
    <property type="entry name" value="DPBB_RlpA_EXP_N-like"/>
    <property type="match status" value="1"/>
</dbReference>
<protein>
    <submittedName>
        <fullName evidence="4">Secreted Papain inhibitor-like protein</fullName>
    </submittedName>
</protein>
<name>A0A2K8JLV0_PRIPG</name>
<proteinExistence type="evidence at transcript level"/>
<evidence type="ECO:0000256" key="2">
    <source>
        <dbReference type="SAM" id="SignalP"/>
    </source>
</evidence>
<feature type="domain" description="RlpA-like protein double-psi beta-barrel" evidence="3">
    <location>
        <begin position="81"/>
        <end position="172"/>
    </location>
</feature>
<organism evidence="4">
    <name type="scientific">Pristhesancus plagipennis</name>
    <name type="common">Common assassin bug</name>
    <dbReference type="NCBI Taxonomy" id="1955184"/>
    <lineage>
        <taxon>Eukaryota</taxon>
        <taxon>Metazoa</taxon>
        <taxon>Ecdysozoa</taxon>
        <taxon>Arthropoda</taxon>
        <taxon>Hexapoda</taxon>
        <taxon>Insecta</taxon>
        <taxon>Pterygota</taxon>
        <taxon>Neoptera</taxon>
        <taxon>Paraneoptera</taxon>
        <taxon>Hemiptera</taxon>
        <taxon>Heteroptera</taxon>
        <taxon>Panheteroptera</taxon>
        <taxon>Cimicomorpha</taxon>
        <taxon>Reduviidae</taxon>
        <taxon>Harpactorinae</taxon>
        <taxon>Harpactorini</taxon>
        <taxon>Pristhesancus</taxon>
    </lineage>
</organism>
<reference evidence="4" key="1">
    <citation type="submission" date="2016-10" db="EMBL/GenBank/DDBJ databases">
        <title>The assassin bug Pristhesancus plagipennis produces two different types of venom.</title>
        <authorList>
            <person name="Walker A.A."/>
            <person name="Herzig V."/>
            <person name="Jin J."/>
            <person name="Fry B.G."/>
            <person name="King G.F."/>
        </authorList>
    </citation>
    <scope>NUCLEOTIDE SEQUENCE</scope>
    <source>
        <tissue evidence="4">Venom/labial glands</tissue>
    </source>
</reference>
<dbReference type="AlphaFoldDB" id="A0A2K8JLV0"/>
<dbReference type="PANTHER" id="PTHR31836">
    <property type="match status" value="1"/>
</dbReference>
<dbReference type="PANTHER" id="PTHR31836:SF28">
    <property type="entry name" value="SRCR DOMAIN-CONTAINING PROTEIN-RELATED"/>
    <property type="match status" value="1"/>
</dbReference>
<sequence length="176" mass="19281">MFNVVSLGLFLVAVCIVLPEPILGDCWDTGCQLNSWAVRGCEQYNRYEAGRRNCNGGIIYTCCSKSGGNEVNTNGGNYGDLTWYELGLTACGRYYTDNDLVAALAFGHFTTPNPNLDPICGRQIRIVDPSSQRSVVVRVEDKCAGCSMNDVDVSPAAFKALRSLDVGRFKVNWSFI</sequence>
<dbReference type="Pfam" id="PF03330">
    <property type="entry name" value="DPBB_1"/>
    <property type="match status" value="1"/>
</dbReference>
<evidence type="ECO:0000313" key="4">
    <source>
        <dbReference type="EMBL" id="ATU82779.1"/>
    </source>
</evidence>
<dbReference type="InterPro" id="IPR051477">
    <property type="entry name" value="Expansin_CellWall"/>
</dbReference>
<evidence type="ECO:0000256" key="1">
    <source>
        <dbReference type="ARBA" id="ARBA00022729"/>
    </source>
</evidence>